<evidence type="ECO:0000313" key="9">
    <source>
        <dbReference type="EMBL" id="RHY35645.1"/>
    </source>
</evidence>
<keyword evidence="5" id="KW-0539">Nucleus</keyword>
<evidence type="ECO:0000256" key="2">
    <source>
        <dbReference type="ARBA" id="ARBA00023015"/>
    </source>
</evidence>
<dbReference type="VEuPathDB" id="FungiDB:H257_11603"/>
<dbReference type="EMBL" id="QUTB01012306">
    <property type="protein sequence ID" value="RHY35645.1"/>
    <property type="molecule type" value="Genomic_DNA"/>
</dbReference>
<protein>
    <recommendedName>
        <fullName evidence="8">HSF-type DNA-binding domain-containing protein</fullName>
    </recommendedName>
</protein>
<proteinExistence type="inferred from homology"/>
<dbReference type="AlphaFoldDB" id="A0A418BBE7"/>
<comment type="subcellular location">
    <subcellularLocation>
        <location evidence="1">Nucleus</location>
    </subcellularLocation>
</comment>
<dbReference type="SUPFAM" id="SSF46785">
    <property type="entry name" value="Winged helix' DNA-binding domain"/>
    <property type="match status" value="1"/>
</dbReference>
<dbReference type="GO" id="GO:0043565">
    <property type="term" value="F:sequence-specific DNA binding"/>
    <property type="evidence" value="ECO:0007669"/>
    <property type="project" value="InterPro"/>
</dbReference>
<feature type="transmembrane region" description="Helical" evidence="7">
    <location>
        <begin position="74"/>
        <end position="93"/>
    </location>
</feature>
<evidence type="ECO:0000256" key="5">
    <source>
        <dbReference type="ARBA" id="ARBA00023242"/>
    </source>
</evidence>
<feature type="domain" description="HSF-type DNA-binding" evidence="8">
    <location>
        <begin position="145"/>
        <end position="250"/>
    </location>
</feature>
<dbReference type="Proteomes" id="UP000283543">
    <property type="component" value="Unassembled WGS sequence"/>
</dbReference>
<comment type="caution">
    <text evidence="9">The sequence shown here is derived from an EMBL/GenBank/DDBJ whole genome shotgun (WGS) entry which is preliminary data.</text>
</comment>
<dbReference type="PANTHER" id="PTHR10015">
    <property type="entry name" value="HEAT SHOCK TRANSCRIPTION FACTOR"/>
    <property type="match status" value="1"/>
</dbReference>
<feature type="transmembrane region" description="Helical" evidence="7">
    <location>
        <begin position="119"/>
        <end position="139"/>
    </location>
</feature>
<evidence type="ECO:0000313" key="10">
    <source>
        <dbReference type="Proteomes" id="UP000283543"/>
    </source>
</evidence>
<keyword evidence="7" id="KW-1133">Transmembrane helix</keyword>
<dbReference type="VEuPathDB" id="FungiDB:H257_02271"/>
<accession>A0A418BBE7</accession>
<sequence>MPFVAEAKDRCNSIGPPTTIFAIAWVLTLLTSGGLCFGFGPFYSRLVKEHQWHELCPDNTTTVCSAQEVQLQTVYSTGILMTVLGQTIFGLLLDTIGPRYMTLVAYVVLGDSRDGTDGLLVAGYALIGFGGMGILYASLQLTMNAAPVFLQKTYDMLEACPMPVAEWSKDGKSFVIKHTKQFESTMLPQFFKHNNFASFARQLRFYGFEKSKIHDARFNENNETGQTWWMFQHPKFLRDDPVKMTSIRRKTCTESVAVKWEAGEVSELKDRLSTLQNTMSTLSAHISTLTAAVYEYAASEDVEFREPAAKRAKTTLPVKVPAQTSSPKTVDDITSMDHQAWNFCLDDDTFTDVDEHLFATLLDFDLPLAC</sequence>
<dbReference type="PRINTS" id="PR00056">
    <property type="entry name" value="HSFDOMAIN"/>
</dbReference>
<dbReference type="Gene3D" id="1.10.10.10">
    <property type="entry name" value="Winged helix-like DNA-binding domain superfamily/Winged helix DNA-binding domain"/>
    <property type="match status" value="1"/>
</dbReference>
<dbReference type="InterPro" id="IPR000232">
    <property type="entry name" value="HSF_DNA-bd"/>
</dbReference>
<comment type="similarity">
    <text evidence="6">Belongs to the HSF family.</text>
</comment>
<dbReference type="PANTHER" id="PTHR10015:SF206">
    <property type="entry name" value="HSF-TYPE DNA-BINDING DOMAIN-CONTAINING PROTEIN"/>
    <property type="match status" value="1"/>
</dbReference>
<dbReference type="InterPro" id="IPR036388">
    <property type="entry name" value="WH-like_DNA-bd_sf"/>
</dbReference>
<dbReference type="GO" id="GO:0005634">
    <property type="term" value="C:nucleus"/>
    <property type="evidence" value="ECO:0007669"/>
    <property type="project" value="UniProtKB-SubCell"/>
</dbReference>
<keyword evidence="4" id="KW-0804">Transcription</keyword>
<dbReference type="GO" id="GO:0003700">
    <property type="term" value="F:DNA-binding transcription factor activity"/>
    <property type="evidence" value="ECO:0007669"/>
    <property type="project" value="InterPro"/>
</dbReference>
<keyword evidence="7" id="KW-0812">Transmembrane</keyword>
<gene>
    <name evidence="9" type="ORF">DYB34_007708</name>
</gene>
<dbReference type="InterPro" id="IPR036390">
    <property type="entry name" value="WH_DNA-bd_sf"/>
</dbReference>
<evidence type="ECO:0000256" key="1">
    <source>
        <dbReference type="ARBA" id="ARBA00004123"/>
    </source>
</evidence>
<feature type="transmembrane region" description="Helical" evidence="7">
    <location>
        <begin position="20"/>
        <end position="43"/>
    </location>
</feature>
<evidence type="ECO:0000256" key="6">
    <source>
        <dbReference type="RuleBase" id="RU004020"/>
    </source>
</evidence>
<evidence type="ECO:0000256" key="3">
    <source>
        <dbReference type="ARBA" id="ARBA00023125"/>
    </source>
</evidence>
<keyword evidence="2" id="KW-0805">Transcription regulation</keyword>
<evidence type="ECO:0000259" key="8">
    <source>
        <dbReference type="SMART" id="SM00415"/>
    </source>
</evidence>
<dbReference type="SMART" id="SM00415">
    <property type="entry name" value="HSF"/>
    <property type="match status" value="1"/>
</dbReference>
<evidence type="ECO:0000256" key="7">
    <source>
        <dbReference type="SAM" id="Phobius"/>
    </source>
</evidence>
<dbReference type="Pfam" id="PF00447">
    <property type="entry name" value="HSF_DNA-bind"/>
    <property type="match status" value="1"/>
</dbReference>
<keyword evidence="7" id="KW-0472">Membrane</keyword>
<dbReference type="FunFam" id="1.10.10.10:FF:000027">
    <property type="entry name" value="Heat shock transcription factor 1"/>
    <property type="match status" value="1"/>
</dbReference>
<name>A0A418BBE7_APHAT</name>
<evidence type="ECO:0000256" key="4">
    <source>
        <dbReference type="ARBA" id="ARBA00023163"/>
    </source>
</evidence>
<organism evidence="9 10">
    <name type="scientific">Aphanomyces astaci</name>
    <name type="common">Crayfish plague agent</name>
    <dbReference type="NCBI Taxonomy" id="112090"/>
    <lineage>
        <taxon>Eukaryota</taxon>
        <taxon>Sar</taxon>
        <taxon>Stramenopiles</taxon>
        <taxon>Oomycota</taxon>
        <taxon>Saprolegniomycetes</taxon>
        <taxon>Saprolegniales</taxon>
        <taxon>Verrucalvaceae</taxon>
        <taxon>Aphanomyces</taxon>
    </lineage>
</organism>
<reference evidence="9 10" key="1">
    <citation type="submission" date="2018-08" db="EMBL/GenBank/DDBJ databases">
        <title>Aphanomyces genome sequencing and annotation.</title>
        <authorList>
            <person name="Minardi D."/>
            <person name="Oidtmann B."/>
            <person name="Van Der Giezen M."/>
            <person name="Studholme D.J."/>
        </authorList>
    </citation>
    <scope>NUCLEOTIDE SEQUENCE [LARGE SCALE GENOMIC DNA]</scope>
    <source>
        <strain evidence="9 10">Si</strain>
    </source>
</reference>
<keyword evidence="3" id="KW-0238">DNA-binding</keyword>